<dbReference type="Proteomes" id="UP001386955">
    <property type="component" value="Unassembled WGS sequence"/>
</dbReference>
<comment type="caution">
    <text evidence="3">The sequence shown here is derived from an EMBL/GenBank/DDBJ whole genome shotgun (WGS) entry which is preliminary data.</text>
</comment>
<keyword evidence="4" id="KW-1185">Reference proteome</keyword>
<evidence type="ECO:0000313" key="4">
    <source>
        <dbReference type="Proteomes" id="UP001386955"/>
    </source>
</evidence>
<organism evidence="3 4">
    <name type="scientific">Psophocarpus tetragonolobus</name>
    <name type="common">Winged bean</name>
    <name type="synonym">Dolichos tetragonolobus</name>
    <dbReference type="NCBI Taxonomy" id="3891"/>
    <lineage>
        <taxon>Eukaryota</taxon>
        <taxon>Viridiplantae</taxon>
        <taxon>Streptophyta</taxon>
        <taxon>Embryophyta</taxon>
        <taxon>Tracheophyta</taxon>
        <taxon>Spermatophyta</taxon>
        <taxon>Magnoliopsida</taxon>
        <taxon>eudicotyledons</taxon>
        <taxon>Gunneridae</taxon>
        <taxon>Pentapetalae</taxon>
        <taxon>rosids</taxon>
        <taxon>fabids</taxon>
        <taxon>Fabales</taxon>
        <taxon>Fabaceae</taxon>
        <taxon>Papilionoideae</taxon>
        <taxon>50 kb inversion clade</taxon>
        <taxon>NPAAA clade</taxon>
        <taxon>indigoferoid/millettioid clade</taxon>
        <taxon>Phaseoleae</taxon>
        <taxon>Psophocarpus</taxon>
    </lineage>
</organism>
<name>A0AAN9T2K5_PSOTE</name>
<evidence type="ECO:0000313" key="3">
    <source>
        <dbReference type="EMBL" id="KAK7412864.1"/>
    </source>
</evidence>
<proteinExistence type="predicted"/>
<evidence type="ECO:0000256" key="1">
    <source>
        <dbReference type="SAM" id="MobiDB-lite"/>
    </source>
</evidence>
<keyword evidence="2" id="KW-0472">Membrane</keyword>
<dbReference type="PANTHER" id="PTHR33726:SF22">
    <property type="entry name" value="TRANSMEMBRANE PROTEIN"/>
    <property type="match status" value="1"/>
</dbReference>
<reference evidence="3 4" key="1">
    <citation type="submission" date="2024-01" db="EMBL/GenBank/DDBJ databases">
        <title>The genomes of 5 underutilized Papilionoideae crops provide insights into root nodulation and disease resistanc.</title>
        <authorList>
            <person name="Jiang F."/>
        </authorList>
    </citation>
    <scope>NUCLEOTIDE SEQUENCE [LARGE SCALE GENOMIC DNA]</scope>
    <source>
        <strain evidence="3">DUOXIRENSHENG_FW03</strain>
        <tissue evidence="3">Leaves</tissue>
    </source>
</reference>
<evidence type="ECO:0000256" key="2">
    <source>
        <dbReference type="SAM" id="Phobius"/>
    </source>
</evidence>
<protein>
    <submittedName>
        <fullName evidence="3">Uncharacterized protein</fullName>
    </submittedName>
</protein>
<dbReference type="AlphaFoldDB" id="A0AAN9T2K5"/>
<feature type="transmembrane region" description="Helical" evidence="2">
    <location>
        <begin position="45"/>
        <end position="67"/>
    </location>
</feature>
<accession>A0AAN9T2K5</accession>
<keyword evidence="2" id="KW-1133">Transmembrane helix</keyword>
<dbReference type="PANTHER" id="PTHR33726">
    <property type="entry name" value="TRANSMEMBRANE PROTEIN"/>
    <property type="match status" value="1"/>
</dbReference>
<keyword evidence="2" id="KW-0812">Transmembrane</keyword>
<feature type="region of interest" description="Disordered" evidence="1">
    <location>
        <begin position="85"/>
        <end position="108"/>
    </location>
</feature>
<sequence>MSSRSWSWRWWYTSSFRWPALDLSYSGWGWNWNVLQWNSSVVDDVLWAFITGLESIALIAMLCYFFLCCGYESVIQRGRSSRVRESQVGMGGRGSQTQMHNGDMGRSHRKENHMTMNEVDDGNVRRSGMATARNEEPTSYVNVVKTPIGFSVKGRRALISDHRWKWKGRCVCQWAIQNLSAWSMGRDMCMEQGPRRA</sequence>
<gene>
    <name evidence="3" type="ORF">VNO78_04567</name>
</gene>
<dbReference type="EMBL" id="JAYMYS010000001">
    <property type="protein sequence ID" value="KAK7412864.1"/>
    <property type="molecule type" value="Genomic_DNA"/>
</dbReference>